<dbReference type="EMBL" id="BMPT01000018">
    <property type="protein sequence ID" value="GGM38030.1"/>
    <property type="molecule type" value="Genomic_DNA"/>
</dbReference>
<reference evidence="4" key="2">
    <citation type="submission" date="2020-09" db="EMBL/GenBank/DDBJ databases">
        <authorList>
            <person name="Sun Q."/>
            <person name="Ohkuma M."/>
        </authorList>
    </citation>
    <scope>NUCLEOTIDE SEQUENCE</scope>
    <source>
        <strain evidence="4">JCM 3051</strain>
    </source>
</reference>
<reference evidence="4" key="1">
    <citation type="journal article" date="2014" name="Int. J. Syst. Evol. Microbiol.">
        <title>Complete genome sequence of Corynebacterium casei LMG S-19264T (=DSM 44701T), isolated from a smear-ripened cheese.</title>
        <authorList>
            <consortium name="US DOE Joint Genome Institute (JGI-PGF)"/>
            <person name="Walter F."/>
            <person name="Albersmeier A."/>
            <person name="Kalinowski J."/>
            <person name="Ruckert C."/>
        </authorList>
    </citation>
    <scope>NUCLEOTIDE SEQUENCE</scope>
    <source>
        <strain evidence="4">JCM 3051</strain>
    </source>
</reference>
<dbReference type="Pfam" id="PF05532">
    <property type="entry name" value="CsbD"/>
    <property type="match status" value="1"/>
</dbReference>
<sequence>MPVASAARAGDGGLVPPHRAPEDTMGMDDKIKHAAEDAGGKLKETTGRATDDEELQAEGEADQTKAKLKKAGDDVKDAFTD</sequence>
<evidence type="ECO:0000259" key="3">
    <source>
        <dbReference type="Pfam" id="PF05532"/>
    </source>
</evidence>
<comment type="similarity">
    <text evidence="1">Belongs to the UPF0337 (CsbD) family.</text>
</comment>
<evidence type="ECO:0000313" key="5">
    <source>
        <dbReference type="Proteomes" id="UP000655589"/>
    </source>
</evidence>
<dbReference type="InterPro" id="IPR008462">
    <property type="entry name" value="CsbD"/>
</dbReference>
<feature type="region of interest" description="Disordered" evidence="2">
    <location>
        <begin position="1"/>
        <end position="81"/>
    </location>
</feature>
<feature type="domain" description="CsbD-like" evidence="3">
    <location>
        <begin position="29"/>
        <end position="80"/>
    </location>
</feature>
<evidence type="ECO:0000313" key="4">
    <source>
        <dbReference type="EMBL" id="GGM38030.1"/>
    </source>
</evidence>
<dbReference type="InterPro" id="IPR036629">
    <property type="entry name" value="YjbJ_sf"/>
</dbReference>
<dbReference type="SUPFAM" id="SSF69047">
    <property type="entry name" value="Hypothetical protein YjbJ"/>
    <property type="match status" value="1"/>
</dbReference>
<gene>
    <name evidence="4" type="ORF">GCM10010102_36990</name>
</gene>
<dbReference type="AlphaFoldDB" id="A0A8H9GQK2"/>
<name>A0A8H9GQK2_9MICO</name>
<comment type="caution">
    <text evidence="4">The sequence shown here is derived from an EMBL/GenBank/DDBJ whole genome shotgun (WGS) entry which is preliminary data.</text>
</comment>
<keyword evidence="5" id="KW-1185">Reference proteome</keyword>
<dbReference type="Gene3D" id="1.10.1470.10">
    <property type="entry name" value="YjbJ"/>
    <property type="match status" value="1"/>
</dbReference>
<feature type="compositionally biased region" description="Acidic residues" evidence="2">
    <location>
        <begin position="51"/>
        <end position="61"/>
    </location>
</feature>
<evidence type="ECO:0000256" key="2">
    <source>
        <dbReference type="SAM" id="MobiDB-lite"/>
    </source>
</evidence>
<organism evidence="4 5">
    <name type="scientific">Promicromonospora citrea</name>
    <dbReference type="NCBI Taxonomy" id="43677"/>
    <lineage>
        <taxon>Bacteria</taxon>
        <taxon>Bacillati</taxon>
        <taxon>Actinomycetota</taxon>
        <taxon>Actinomycetes</taxon>
        <taxon>Micrococcales</taxon>
        <taxon>Promicromonosporaceae</taxon>
        <taxon>Promicromonospora</taxon>
    </lineage>
</organism>
<feature type="compositionally biased region" description="Basic and acidic residues" evidence="2">
    <location>
        <begin position="19"/>
        <end position="50"/>
    </location>
</feature>
<dbReference type="Proteomes" id="UP000655589">
    <property type="component" value="Unassembled WGS sequence"/>
</dbReference>
<feature type="compositionally biased region" description="Basic and acidic residues" evidence="2">
    <location>
        <begin position="62"/>
        <end position="81"/>
    </location>
</feature>
<proteinExistence type="inferred from homology"/>
<evidence type="ECO:0000256" key="1">
    <source>
        <dbReference type="ARBA" id="ARBA00009129"/>
    </source>
</evidence>
<protein>
    <recommendedName>
        <fullName evidence="3">CsbD-like domain-containing protein</fullName>
    </recommendedName>
</protein>
<accession>A0A8H9GQK2</accession>